<reference evidence="5 6" key="1">
    <citation type="journal article" date="2011" name="Stand. Genomic Sci.">
        <title>Complete genome sequence of the acetate-degrading sulfate reducer Desulfobacca acetoxidans type strain (ASRB2).</title>
        <authorList>
            <person name="Goker M."/>
            <person name="Teshima H."/>
            <person name="Lapidus A."/>
            <person name="Nolan M."/>
            <person name="Lucas S."/>
            <person name="Hammon N."/>
            <person name="Deshpande S."/>
            <person name="Cheng J.F."/>
            <person name="Tapia R."/>
            <person name="Han C."/>
            <person name="Goodwin L."/>
            <person name="Pitluck S."/>
            <person name="Huntemann M."/>
            <person name="Liolios K."/>
            <person name="Ivanova N."/>
            <person name="Pagani I."/>
            <person name="Mavromatis K."/>
            <person name="Ovchinikova G."/>
            <person name="Pati A."/>
            <person name="Chen A."/>
            <person name="Palaniappan K."/>
            <person name="Land M."/>
            <person name="Hauser L."/>
            <person name="Brambilla E.M."/>
            <person name="Rohde M."/>
            <person name="Spring S."/>
            <person name="Detter J.C."/>
            <person name="Woyke T."/>
            <person name="Bristow J."/>
            <person name="Eisen J.A."/>
            <person name="Markowitz V."/>
            <person name="Hugenholtz P."/>
            <person name="Kyrpides N.C."/>
            <person name="Klenk H.P."/>
        </authorList>
    </citation>
    <scope>NUCLEOTIDE SEQUENCE [LARGE SCALE GENOMIC DNA]</scope>
    <source>
        <strain evidence="6">ATCC 700848 / DSM 11109 / ASRB2</strain>
    </source>
</reference>
<evidence type="ECO:0000313" key="5">
    <source>
        <dbReference type="EMBL" id="AEB08402.1"/>
    </source>
</evidence>
<feature type="transmembrane region" description="Helical" evidence="1">
    <location>
        <begin position="302"/>
        <end position="325"/>
    </location>
</feature>
<keyword evidence="6" id="KW-1185">Reference proteome</keyword>
<dbReference type="PROSITE" id="PS50109">
    <property type="entry name" value="HIS_KIN"/>
    <property type="match status" value="1"/>
</dbReference>
<evidence type="ECO:0000259" key="3">
    <source>
        <dbReference type="PROSITE" id="PS50112"/>
    </source>
</evidence>
<keyword evidence="5" id="KW-0808">Transferase</keyword>
<dbReference type="NCBIfam" id="TIGR00229">
    <property type="entry name" value="sensory_box"/>
    <property type="match status" value="2"/>
</dbReference>
<dbReference type="InterPro" id="IPR036890">
    <property type="entry name" value="HATPase_C_sf"/>
</dbReference>
<dbReference type="InterPro" id="IPR005467">
    <property type="entry name" value="His_kinase_dom"/>
</dbReference>
<dbReference type="SMART" id="SM00091">
    <property type="entry name" value="PAS"/>
    <property type="match status" value="2"/>
</dbReference>
<dbReference type="Pfam" id="PF08448">
    <property type="entry name" value="PAS_4"/>
    <property type="match status" value="2"/>
</dbReference>
<sequence>MSAPRRKKNYSLTLMAVFLIFSLAIVGAGYDFYRNQKRQLEKVKVDELQAVGNLKVEEIVRWRQELENGARVFSASPFLRQHLQHLIRFQQPLPCQADVVKWLLAIKDANHCHSVVLLDHRGKPLLASSEESADLYPCDRELIAEVIKKPQVLFSDFYWNPAIESLALSLLAPILERQGDQTIVQGMILFRIDPSKSLFPMIQTWPVPSTSAETLLCRWEGDDVVFLNEPRHIKFASYSLWLPIGAPDFPAGLAASGREGVIWGRDYRNIPVLAVMRRIPGSPWFLVAKEDRQEIFAGLHNYALGSASLAGVMILAAGLALVLLWRRQHLEFLLQTALLEAEQAQKLDAILSATPDQIYRFDKEGRCLYANRAAGKAWGIDQESLAVEKIQESRLLAANGRRLAQGIAQVGQSGRSREGEISLSTLHGMKYYNYILTPLTNPHISEISVLATLRDITDRKRAEENLRQTEEFLHSILNHAPVPIYVKNRDSDYIMVNPAWEAFTGKSLAEVKGRNLHDVYPPAIAIPLREHDWNVISSGQPKQSEEVFVIAGETYSFQTIKFPLRNDRGEITAVVGISIDITEKKLAEKRLRDSLCEKEVLLKEIHHRVKNNMQIISSLLRLQSGKVVNPEVQNVFQESQNRIRSMALVHEMLYQSPDLARINFSSYLETLIQGLRRSFQIDPQQITLQLEAEELNLEVDQALSFGLIINELVSNALKYAFPEGRRGVVCITVQKTSDQEIELVVRDDGVGLPPDLDIRNTTSLGLRLVQLLTGQLEGLVGLDQTNGTEFSIRCKAKDHG</sequence>
<evidence type="ECO:0000256" key="1">
    <source>
        <dbReference type="SAM" id="Phobius"/>
    </source>
</evidence>
<dbReference type="InterPro" id="IPR003594">
    <property type="entry name" value="HATPase_dom"/>
</dbReference>
<dbReference type="Gene3D" id="3.30.450.20">
    <property type="entry name" value="PAS domain"/>
    <property type="match status" value="2"/>
</dbReference>
<protein>
    <submittedName>
        <fullName evidence="5">Signal transduction histidine kinase</fullName>
    </submittedName>
</protein>
<dbReference type="AlphaFoldDB" id="F2NFY9"/>
<dbReference type="InterPro" id="IPR035965">
    <property type="entry name" value="PAS-like_dom_sf"/>
</dbReference>
<feature type="domain" description="Histidine kinase" evidence="2">
    <location>
        <begin position="604"/>
        <end position="798"/>
    </location>
</feature>
<dbReference type="PROSITE" id="PS50113">
    <property type="entry name" value="PAC"/>
    <property type="match status" value="2"/>
</dbReference>
<dbReference type="SUPFAM" id="SSF55785">
    <property type="entry name" value="PYP-like sensor domain (PAS domain)"/>
    <property type="match status" value="2"/>
</dbReference>
<reference evidence="6" key="2">
    <citation type="submission" date="2011-03" db="EMBL/GenBank/DDBJ databases">
        <title>The complete genome of Desulfobacca acetoxidans DSM 11109.</title>
        <authorList>
            <consortium name="US DOE Joint Genome Institute (JGI-PGF)"/>
            <person name="Lucas S."/>
            <person name="Copeland A."/>
            <person name="Lapidus A."/>
            <person name="Bruce D."/>
            <person name="Goodwin L."/>
            <person name="Pitluck S."/>
            <person name="Peters L."/>
            <person name="Kyrpides N."/>
            <person name="Mavromatis K."/>
            <person name="Ivanova N."/>
            <person name="Ovchinnikova G."/>
            <person name="Teshima H."/>
            <person name="Detter J.C."/>
            <person name="Han C."/>
            <person name="Land M."/>
            <person name="Hauser L."/>
            <person name="Markowitz V."/>
            <person name="Cheng J.-F."/>
            <person name="Hugenholtz P."/>
            <person name="Woyke T."/>
            <person name="Wu D."/>
            <person name="Spring S."/>
            <person name="Schueler E."/>
            <person name="Brambilla E."/>
            <person name="Klenk H.-P."/>
            <person name="Eisen J.A."/>
        </authorList>
    </citation>
    <scope>NUCLEOTIDE SEQUENCE [LARGE SCALE GENOMIC DNA]</scope>
    <source>
        <strain evidence="6">ATCC 700848 / DSM 11109 / ASRB2</strain>
    </source>
</reference>
<dbReference type="Gene3D" id="3.30.565.10">
    <property type="entry name" value="Histidine kinase-like ATPase, C-terminal domain"/>
    <property type="match status" value="1"/>
</dbReference>
<dbReference type="Pfam" id="PF07568">
    <property type="entry name" value="HisKA_2"/>
    <property type="match status" value="1"/>
</dbReference>
<keyword evidence="1" id="KW-1133">Transmembrane helix</keyword>
<feature type="domain" description="PAC" evidence="4">
    <location>
        <begin position="529"/>
        <end position="593"/>
    </location>
</feature>
<dbReference type="eggNOG" id="COG3920">
    <property type="taxonomic scope" value="Bacteria"/>
</dbReference>
<dbReference type="EMBL" id="CP002629">
    <property type="protein sequence ID" value="AEB08402.1"/>
    <property type="molecule type" value="Genomic_DNA"/>
</dbReference>
<dbReference type="InterPro" id="IPR000700">
    <property type="entry name" value="PAS-assoc_C"/>
</dbReference>
<keyword evidence="5" id="KW-0418">Kinase</keyword>
<name>F2NFY9_DESAR</name>
<organism evidence="5 6">
    <name type="scientific">Desulfobacca acetoxidans (strain ATCC 700848 / DSM 11109 / ASRB2)</name>
    <dbReference type="NCBI Taxonomy" id="880072"/>
    <lineage>
        <taxon>Bacteria</taxon>
        <taxon>Pseudomonadati</taxon>
        <taxon>Thermodesulfobacteriota</taxon>
        <taxon>Desulfobaccia</taxon>
        <taxon>Desulfobaccales</taxon>
        <taxon>Desulfobaccaceae</taxon>
        <taxon>Desulfobacca</taxon>
    </lineage>
</organism>
<dbReference type="OrthoDB" id="5342108at2"/>
<dbReference type="InterPro" id="IPR011495">
    <property type="entry name" value="Sig_transdc_His_kin_sub2_dim/P"/>
</dbReference>
<feature type="domain" description="PAS" evidence="3">
    <location>
        <begin position="343"/>
        <end position="385"/>
    </location>
</feature>
<dbReference type="GO" id="GO:0016301">
    <property type="term" value="F:kinase activity"/>
    <property type="evidence" value="ECO:0007669"/>
    <property type="project" value="UniProtKB-KW"/>
</dbReference>
<dbReference type="Pfam" id="PF02518">
    <property type="entry name" value="HATPase_c"/>
    <property type="match status" value="1"/>
</dbReference>
<dbReference type="PROSITE" id="PS50112">
    <property type="entry name" value="PAS"/>
    <property type="match status" value="2"/>
</dbReference>
<dbReference type="SUPFAM" id="SSF55874">
    <property type="entry name" value="ATPase domain of HSP90 chaperone/DNA topoisomerase II/histidine kinase"/>
    <property type="match status" value="1"/>
</dbReference>
<evidence type="ECO:0000259" key="2">
    <source>
        <dbReference type="PROSITE" id="PS50109"/>
    </source>
</evidence>
<proteinExistence type="predicted"/>
<dbReference type="SMART" id="SM00387">
    <property type="entry name" value="HATPase_c"/>
    <property type="match status" value="1"/>
</dbReference>
<gene>
    <name evidence="5" type="ordered locus">Desac_0516</name>
</gene>
<dbReference type="Proteomes" id="UP000000483">
    <property type="component" value="Chromosome"/>
</dbReference>
<dbReference type="PANTHER" id="PTHR43065">
    <property type="entry name" value="SENSOR HISTIDINE KINASE"/>
    <property type="match status" value="1"/>
</dbReference>
<dbReference type="PANTHER" id="PTHR43065:SF23">
    <property type="entry name" value="SENSOR HISTIDINE KINASE PDTAS"/>
    <property type="match status" value="1"/>
</dbReference>
<evidence type="ECO:0000313" key="6">
    <source>
        <dbReference type="Proteomes" id="UP000000483"/>
    </source>
</evidence>
<dbReference type="RefSeq" id="WP_013705515.1">
    <property type="nucleotide sequence ID" value="NC_015388.1"/>
</dbReference>
<dbReference type="STRING" id="880072.Desac_0516"/>
<dbReference type="KEGG" id="dao:Desac_0516"/>
<dbReference type="InterPro" id="IPR000014">
    <property type="entry name" value="PAS"/>
</dbReference>
<dbReference type="InterPro" id="IPR013656">
    <property type="entry name" value="PAS_4"/>
</dbReference>
<dbReference type="CDD" id="cd00130">
    <property type="entry name" value="PAS"/>
    <property type="match status" value="1"/>
</dbReference>
<feature type="domain" description="PAS" evidence="3">
    <location>
        <begin position="469"/>
        <end position="522"/>
    </location>
</feature>
<keyword evidence="1" id="KW-0472">Membrane</keyword>
<accession>F2NFY9</accession>
<feature type="domain" description="PAC" evidence="4">
    <location>
        <begin position="417"/>
        <end position="468"/>
    </location>
</feature>
<keyword evidence="1" id="KW-0812">Transmembrane</keyword>
<dbReference type="HOGENOM" id="CLU_351514_0_0_7"/>
<evidence type="ECO:0000259" key="4">
    <source>
        <dbReference type="PROSITE" id="PS50113"/>
    </source>
</evidence>